<dbReference type="AlphaFoldDB" id="A0AA35MJ20"/>
<accession>A0AA35MJ20</accession>
<feature type="compositionally biased region" description="Basic and acidic residues" evidence="1">
    <location>
        <begin position="7"/>
        <end position="24"/>
    </location>
</feature>
<dbReference type="Proteomes" id="UP001160390">
    <property type="component" value="Unassembled WGS sequence"/>
</dbReference>
<feature type="region of interest" description="Disordered" evidence="1">
    <location>
        <begin position="1"/>
        <end position="24"/>
    </location>
</feature>
<name>A0AA35MJ20_9HYPO</name>
<reference evidence="2" key="1">
    <citation type="submission" date="2023-01" db="EMBL/GenBank/DDBJ databases">
        <authorList>
            <person name="Piombo E."/>
        </authorList>
    </citation>
    <scope>NUCLEOTIDE SEQUENCE</scope>
</reference>
<gene>
    <name evidence="2" type="ORF">CCHLO57077_00008785</name>
</gene>
<proteinExistence type="predicted"/>
<dbReference type="EMBL" id="CABFNP030001292">
    <property type="protein sequence ID" value="CAI6097580.1"/>
    <property type="molecule type" value="Genomic_DNA"/>
</dbReference>
<protein>
    <submittedName>
        <fullName evidence="2">Uncharacterized protein</fullName>
    </submittedName>
</protein>
<evidence type="ECO:0000256" key="1">
    <source>
        <dbReference type="SAM" id="MobiDB-lite"/>
    </source>
</evidence>
<organism evidence="2 3">
    <name type="scientific">Clonostachys chloroleuca</name>
    <dbReference type="NCBI Taxonomy" id="1926264"/>
    <lineage>
        <taxon>Eukaryota</taxon>
        <taxon>Fungi</taxon>
        <taxon>Dikarya</taxon>
        <taxon>Ascomycota</taxon>
        <taxon>Pezizomycotina</taxon>
        <taxon>Sordariomycetes</taxon>
        <taxon>Hypocreomycetidae</taxon>
        <taxon>Hypocreales</taxon>
        <taxon>Bionectriaceae</taxon>
        <taxon>Clonostachys</taxon>
    </lineage>
</organism>
<comment type="caution">
    <text evidence="2">The sequence shown here is derived from an EMBL/GenBank/DDBJ whole genome shotgun (WGS) entry which is preliminary data.</text>
</comment>
<evidence type="ECO:0000313" key="3">
    <source>
        <dbReference type="Proteomes" id="UP001160390"/>
    </source>
</evidence>
<keyword evidence="3" id="KW-1185">Reference proteome</keyword>
<evidence type="ECO:0000313" key="2">
    <source>
        <dbReference type="EMBL" id="CAI6097580.1"/>
    </source>
</evidence>
<sequence length="65" mass="7543">MEEGPSEADRETGEHEGGRLPFESFRKEAQEIGDSKVKLVDGLENKYKKLIKAETDQMMRHFMEE</sequence>